<feature type="signal peptide" evidence="1">
    <location>
        <begin position="1"/>
        <end position="22"/>
    </location>
</feature>
<keyword evidence="1" id="KW-0732">Signal</keyword>
<gene>
    <name evidence="2" type="primary">IFNA3</name>
    <name evidence="2" type="ORF">AMEX_G18266</name>
</gene>
<feature type="chain" id="PRO_5035880466" evidence="1">
    <location>
        <begin position="23"/>
        <end position="161"/>
    </location>
</feature>
<comment type="caution">
    <text evidence="2">The sequence shown here is derived from an EMBL/GenBank/DDBJ whole genome shotgun (WGS) entry which is preliminary data.</text>
</comment>
<dbReference type="SUPFAM" id="SSF47266">
    <property type="entry name" value="4-helical cytokines"/>
    <property type="match status" value="1"/>
</dbReference>
<evidence type="ECO:0000256" key="1">
    <source>
        <dbReference type="SAM" id="SignalP"/>
    </source>
</evidence>
<feature type="non-terminal residue" evidence="2">
    <location>
        <position position="161"/>
    </location>
</feature>
<dbReference type="Proteomes" id="UP000752171">
    <property type="component" value="Unassembled WGS sequence"/>
</dbReference>
<evidence type="ECO:0000313" key="2">
    <source>
        <dbReference type="EMBL" id="KAG9267428.1"/>
    </source>
</evidence>
<protein>
    <submittedName>
        <fullName evidence="2">Interferon a3-like</fullName>
    </submittedName>
</protein>
<reference evidence="2 3" key="1">
    <citation type="submission" date="2021-07" db="EMBL/GenBank/DDBJ databases">
        <authorList>
            <person name="Imarazene B."/>
            <person name="Zahm M."/>
            <person name="Klopp C."/>
            <person name="Cabau C."/>
            <person name="Beille S."/>
            <person name="Jouanno E."/>
            <person name="Castinel A."/>
            <person name="Lluch J."/>
            <person name="Gil L."/>
            <person name="Kuchtly C."/>
            <person name="Lopez Roques C."/>
            <person name="Donnadieu C."/>
            <person name="Parrinello H."/>
            <person name="Journot L."/>
            <person name="Du K."/>
            <person name="Schartl M."/>
            <person name="Retaux S."/>
            <person name="Guiguen Y."/>
        </authorList>
    </citation>
    <scope>NUCLEOTIDE SEQUENCE [LARGE SCALE GENOMIC DNA]</scope>
    <source>
        <strain evidence="2">Pach_M1</strain>
        <tissue evidence="2">Testis</tissue>
    </source>
</reference>
<name>A0A8T2L644_ASTMX</name>
<evidence type="ECO:0000313" key="3">
    <source>
        <dbReference type="Proteomes" id="UP000752171"/>
    </source>
</evidence>
<sequence length="161" mass="18987">IMMFLRLVQVCLILALCSSSSGFSCRWISHKFGDLHDQYLRLLREMVSFLYAKNIYLIYAVNILTDLCIYLKYISELLNEDDSIYWNEKQMGNLLSTLERQTEGLRSCVSVISEYLLRLLKTLYLFFYHQVSTWEQIRKELLKVLSLLEFLPALSATEFTN</sequence>
<dbReference type="AlphaFoldDB" id="A0A8T2L644"/>
<dbReference type="Gene3D" id="1.20.1250.10">
    <property type="match status" value="1"/>
</dbReference>
<proteinExistence type="predicted"/>
<dbReference type="EMBL" id="JAICCE010000015">
    <property type="protein sequence ID" value="KAG9267428.1"/>
    <property type="molecule type" value="Genomic_DNA"/>
</dbReference>
<organism evidence="2 3">
    <name type="scientific">Astyanax mexicanus</name>
    <name type="common">Blind cave fish</name>
    <name type="synonym">Astyanax fasciatus mexicanus</name>
    <dbReference type="NCBI Taxonomy" id="7994"/>
    <lineage>
        <taxon>Eukaryota</taxon>
        <taxon>Metazoa</taxon>
        <taxon>Chordata</taxon>
        <taxon>Craniata</taxon>
        <taxon>Vertebrata</taxon>
        <taxon>Euteleostomi</taxon>
        <taxon>Actinopterygii</taxon>
        <taxon>Neopterygii</taxon>
        <taxon>Teleostei</taxon>
        <taxon>Ostariophysi</taxon>
        <taxon>Characiformes</taxon>
        <taxon>Characoidei</taxon>
        <taxon>Acestrorhamphidae</taxon>
        <taxon>Acestrorhamphinae</taxon>
        <taxon>Astyanax</taxon>
    </lineage>
</organism>
<dbReference type="InterPro" id="IPR009079">
    <property type="entry name" value="4_helix_cytokine-like_core"/>
</dbReference>
<accession>A0A8T2L644</accession>